<evidence type="ECO:0000313" key="4">
    <source>
        <dbReference type="EMBL" id="PGH01612.1"/>
    </source>
</evidence>
<evidence type="ECO:0000256" key="2">
    <source>
        <dbReference type="ARBA" id="ARBA00022857"/>
    </source>
</evidence>
<evidence type="ECO:0000313" key="5">
    <source>
        <dbReference type="Proteomes" id="UP000223968"/>
    </source>
</evidence>
<dbReference type="PANTHER" id="PTHR42748">
    <property type="entry name" value="NITROGEN METABOLITE REPRESSION PROTEIN NMRA FAMILY MEMBER"/>
    <property type="match status" value="1"/>
</dbReference>
<dbReference type="Gene3D" id="3.40.50.720">
    <property type="entry name" value="NAD(P)-binding Rossmann-like Domain"/>
    <property type="match status" value="1"/>
</dbReference>
<evidence type="ECO:0000256" key="1">
    <source>
        <dbReference type="ARBA" id="ARBA00006328"/>
    </source>
</evidence>
<dbReference type="InterPro" id="IPR008030">
    <property type="entry name" value="NmrA-like"/>
</dbReference>
<name>A0A2B7WYP0_9EURO</name>
<organism evidence="4 5">
    <name type="scientific">Helicocarpus griseus UAMH5409</name>
    <dbReference type="NCBI Taxonomy" id="1447875"/>
    <lineage>
        <taxon>Eukaryota</taxon>
        <taxon>Fungi</taxon>
        <taxon>Dikarya</taxon>
        <taxon>Ascomycota</taxon>
        <taxon>Pezizomycotina</taxon>
        <taxon>Eurotiomycetes</taxon>
        <taxon>Eurotiomycetidae</taxon>
        <taxon>Onygenales</taxon>
        <taxon>Ajellomycetaceae</taxon>
        <taxon>Helicocarpus</taxon>
    </lineage>
</organism>
<sequence>MAPQLVVVIGATGAQGGSIVAELLKSPEKYKIRGLTRDLSKPAAKALAAQGVDMQQASLSGGRDTLIKVFAGANIIFGMTDFWSSGSGAVEVAQGIAIADASAATPTLSHFIWSALPDPVKMSQGKYLNVHHWKSKSDVMEYIKSRQPSLWKKTTTILFPNYFENCLTIPEKYLPNNISGVYILRFPHSPDTPMPNVSISDTGKVIRTVVENGKKYFESSIAFYSQSLSESEKLTALGNALNIPTQYQQITSEEFQQELIESGMTSELALDFTEQLLIFEDFGNVYAQHGFIQANDIPGVSLKTWREFIQEADLMAAMQKVSTERSGAILHSSA</sequence>
<dbReference type="GO" id="GO:0005634">
    <property type="term" value="C:nucleus"/>
    <property type="evidence" value="ECO:0007669"/>
    <property type="project" value="TreeGrafter"/>
</dbReference>
<accession>A0A2B7WYP0</accession>
<evidence type="ECO:0000259" key="3">
    <source>
        <dbReference type="Pfam" id="PF05368"/>
    </source>
</evidence>
<dbReference type="CDD" id="cd05251">
    <property type="entry name" value="NmrA_like_SDR_a"/>
    <property type="match status" value="1"/>
</dbReference>
<dbReference type="PANTHER" id="PTHR42748:SF31">
    <property type="entry name" value="NMRA-LIKE DOMAIN-CONTAINING PROTEIN-RELATED"/>
    <property type="match status" value="1"/>
</dbReference>
<reference evidence="4 5" key="1">
    <citation type="submission" date="2017-10" db="EMBL/GenBank/DDBJ databases">
        <title>Comparative genomics in systemic dimorphic fungi from Ajellomycetaceae.</title>
        <authorList>
            <person name="Munoz J.F."/>
            <person name="Mcewen J.G."/>
            <person name="Clay O.K."/>
            <person name="Cuomo C.A."/>
        </authorList>
    </citation>
    <scope>NUCLEOTIDE SEQUENCE [LARGE SCALE GENOMIC DNA]</scope>
    <source>
        <strain evidence="4 5">UAMH5409</strain>
    </source>
</reference>
<dbReference type="InterPro" id="IPR036291">
    <property type="entry name" value="NAD(P)-bd_dom_sf"/>
</dbReference>
<dbReference type="OrthoDB" id="3358371at2759"/>
<dbReference type="AlphaFoldDB" id="A0A2B7WYP0"/>
<comment type="similarity">
    <text evidence="1">Belongs to the NmrA-type oxidoreductase family.</text>
</comment>
<dbReference type="STRING" id="1447875.A0A2B7WYP0"/>
<comment type="caution">
    <text evidence="4">The sequence shown here is derived from an EMBL/GenBank/DDBJ whole genome shotgun (WGS) entry which is preliminary data.</text>
</comment>
<dbReference type="Proteomes" id="UP000223968">
    <property type="component" value="Unassembled WGS sequence"/>
</dbReference>
<keyword evidence="2" id="KW-0521">NADP</keyword>
<dbReference type="InterPro" id="IPR051164">
    <property type="entry name" value="NmrA-like_oxidored"/>
</dbReference>
<dbReference type="SUPFAM" id="SSF51735">
    <property type="entry name" value="NAD(P)-binding Rossmann-fold domains"/>
    <property type="match status" value="1"/>
</dbReference>
<protein>
    <recommendedName>
        <fullName evidence="3">NmrA-like domain-containing protein</fullName>
    </recommendedName>
</protein>
<keyword evidence="5" id="KW-1185">Reference proteome</keyword>
<dbReference type="Pfam" id="PF05368">
    <property type="entry name" value="NmrA"/>
    <property type="match status" value="1"/>
</dbReference>
<feature type="domain" description="NmrA-like" evidence="3">
    <location>
        <begin position="4"/>
        <end position="286"/>
    </location>
</feature>
<proteinExistence type="inferred from homology"/>
<dbReference type="Gene3D" id="3.90.25.10">
    <property type="entry name" value="UDP-galactose 4-epimerase, domain 1"/>
    <property type="match status" value="1"/>
</dbReference>
<dbReference type="EMBL" id="PDNB01000169">
    <property type="protein sequence ID" value="PGH01612.1"/>
    <property type="molecule type" value="Genomic_DNA"/>
</dbReference>
<gene>
    <name evidence="4" type="ORF">AJ79_07860</name>
</gene>